<dbReference type="Proteomes" id="UP000823674">
    <property type="component" value="Chromosome A02"/>
</dbReference>
<dbReference type="EMBL" id="JADBGQ010000002">
    <property type="protein sequence ID" value="KAG5410666.1"/>
    <property type="molecule type" value="Genomic_DNA"/>
</dbReference>
<protein>
    <submittedName>
        <fullName evidence="1">Uncharacterized protein</fullName>
    </submittedName>
</protein>
<evidence type="ECO:0000313" key="1">
    <source>
        <dbReference type="EMBL" id="KAG5410666.1"/>
    </source>
</evidence>
<proteinExistence type="predicted"/>
<evidence type="ECO:0000313" key="2">
    <source>
        <dbReference type="Proteomes" id="UP000823674"/>
    </source>
</evidence>
<keyword evidence="2" id="KW-1185">Reference proteome</keyword>
<reference evidence="1 2" key="1">
    <citation type="submission" date="2021-03" db="EMBL/GenBank/DDBJ databases">
        <authorList>
            <person name="King G.J."/>
            <person name="Bancroft I."/>
            <person name="Baten A."/>
            <person name="Bloomfield J."/>
            <person name="Borpatragohain P."/>
            <person name="He Z."/>
            <person name="Irish N."/>
            <person name="Irwin J."/>
            <person name="Liu K."/>
            <person name="Mauleon R.P."/>
            <person name="Moore J."/>
            <person name="Morris R."/>
            <person name="Ostergaard L."/>
            <person name="Wang B."/>
            <person name="Wells R."/>
        </authorList>
    </citation>
    <scope>NUCLEOTIDE SEQUENCE [LARGE SCALE GENOMIC DNA]</scope>
    <source>
        <strain evidence="1">R-o-18</strain>
        <tissue evidence="1">Leaf</tissue>
    </source>
</reference>
<comment type="caution">
    <text evidence="1">The sequence shown here is derived from an EMBL/GenBank/DDBJ whole genome shotgun (WGS) entry which is preliminary data.</text>
</comment>
<organism evidence="1 2">
    <name type="scientific">Brassica rapa subsp. trilocularis</name>
    <dbReference type="NCBI Taxonomy" id="1813537"/>
    <lineage>
        <taxon>Eukaryota</taxon>
        <taxon>Viridiplantae</taxon>
        <taxon>Streptophyta</taxon>
        <taxon>Embryophyta</taxon>
        <taxon>Tracheophyta</taxon>
        <taxon>Spermatophyta</taxon>
        <taxon>Magnoliopsida</taxon>
        <taxon>eudicotyledons</taxon>
        <taxon>Gunneridae</taxon>
        <taxon>Pentapetalae</taxon>
        <taxon>rosids</taxon>
        <taxon>malvids</taxon>
        <taxon>Brassicales</taxon>
        <taxon>Brassicaceae</taxon>
        <taxon>Brassiceae</taxon>
        <taxon>Brassica</taxon>
    </lineage>
</organism>
<name>A0ABQ7NJP4_BRACM</name>
<sequence>MNVRHNWLLCMLHTVSNVDKMALPSNIEEFQFSLISKIWKSTGTRALPICTSRFLTIPHELSLRTIHKSEQGSTFRPIWSAITLGRMMTDAHVSHSACGNSIPFTYMCNHILHLVSGLFEEHPQYVGILKTLFWKFSISFSLAALFRCLATFPFLFLKVLPIGALSTSIGSAASSESVMVVFGGLAEDLGCGMSALRQGTSIFGIYTRYVRGVRRSMGARDDHHGHAGRYYHLEHLSESEPCLAAQYRSMSGMENRSMSDGRCRSMEDECLRSTVVSEYRSTGLVSGSTVVERNRATSRCCCRSMRSTLFADQTLQTCKIWDIDRYTFRSVDRLFNNDIDRRASS</sequence>
<accession>A0ABQ7NJP4</accession>
<gene>
    <name evidence="1" type="primary">A02p034450.1_BraROA</name>
    <name evidence="1" type="ORF">IGI04_006985</name>
</gene>